<protein>
    <recommendedName>
        <fullName evidence="4">Fimbrillin-like protein</fullName>
    </recommendedName>
</protein>
<evidence type="ECO:0000313" key="2">
    <source>
        <dbReference type="EMBL" id="PSL05676.1"/>
    </source>
</evidence>
<gene>
    <name evidence="2" type="ORF">CLV48_103191</name>
</gene>
<dbReference type="RefSeq" id="WP_106566728.1">
    <property type="nucleotide sequence ID" value="NZ_PYGF01000003.1"/>
</dbReference>
<dbReference type="Proteomes" id="UP000240708">
    <property type="component" value="Unassembled WGS sequence"/>
</dbReference>
<dbReference type="EMBL" id="PYGF01000003">
    <property type="protein sequence ID" value="PSL05676.1"/>
    <property type="molecule type" value="Genomic_DNA"/>
</dbReference>
<evidence type="ECO:0000313" key="3">
    <source>
        <dbReference type="Proteomes" id="UP000240708"/>
    </source>
</evidence>
<proteinExistence type="predicted"/>
<keyword evidence="3" id="KW-1185">Reference proteome</keyword>
<dbReference type="OrthoDB" id="831702at2"/>
<sequence length="346" mass="37568">MRTQNFARNLNWVWVLVLAAFFTACSQMDGIEPDSNSLEGKSDKLFRLNPFGNGLENAKTASSPISDGDITPDIIEGANPGGNRTCDEVATAYSNADRTVTFSNSFDQINAVDFDENTATFGAITATTDGTYVSWTIDVPAGYCVKYVAAVVKGSNDANVYFYEGDVRSDSGLASPMAGGSGGPAELSNLRFCYTLEPCEDEPCFEWKGETATGDGNRFANSSNWFMWNNYTTDPIKLIAGQNMEAGSIQMGPISNGNITITITLDEGWRFKTVGETIVSDAVKVLAYLNPPTSFNGFGNDVRNIRYLRANFNGDVATITVPAAGSYFIHVDVEWEKEIECPVDED</sequence>
<dbReference type="AlphaFoldDB" id="A0A2P8E873"/>
<comment type="caution">
    <text evidence="2">The sequence shown here is derived from an EMBL/GenBank/DDBJ whole genome shotgun (WGS) entry which is preliminary data.</text>
</comment>
<keyword evidence="1" id="KW-0732">Signal</keyword>
<feature type="chain" id="PRO_5015167560" description="Fimbrillin-like protein" evidence="1">
    <location>
        <begin position="27"/>
        <end position="346"/>
    </location>
</feature>
<reference evidence="2 3" key="1">
    <citation type="submission" date="2018-03" db="EMBL/GenBank/DDBJ databases">
        <title>Genomic Encyclopedia of Archaeal and Bacterial Type Strains, Phase II (KMG-II): from individual species to whole genera.</title>
        <authorList>
            <person name="Goeker M."/>
        </authorList>
    </citation>
    <scope>NUCLEOTIDE SEQUENCE [LARGE SCALE GENOMIC DNA]</scope>
    <source>
        <strain evidence="2 3">DSM 28057</strain>
    </source>
</reference>
<accession>A0A2P8E873</accession>
<evidence type="ECO:0008006" key="4">
    <source>
        <dbReference type="Google" id="ProtNLM"/>
    </source>
</evidence>
<organism evidence="2 3">
    <name type="scientific">Cecembia rubra</name>
    <dbReference type="NCBI Taxonomy" id="1485585"/>
    <lineage>
        <taxon>Bacteria</taxon>
        <taxon>Pseudomonadati</taxon>
        <taxon>Bacteroidota</taxon>
        <taxon>Cytophagia</taxon>
        <taxon>Cytophagales</taxon>
        <taxon>Cyclobacteriaceae</taxon>
        <taxon>Cecembia</taxon>
    </lineage>
</organism>
<feature type="signal peptide" evidence="1">
    <location>
        <begin position="1"/>
        <end position="26"/>
    </location>
</feature>
<name>A0A2P8E873_9BACT</name>
<dbReference type="PROSITE" id="PS51257">
    <property type="entry name" value="PROKAR_LIPOPROTEIN"/>
    <property type="match status" value="1"/>
</dbReference>
<evidence type="ECO:0000256" key="1">
    <source>
        <dbReference type="SAM" id="SignalP"/>
    </source>
</evidence>